<proteinExistence type="predicted"/>
<evidence type="ECO:0000313" key="2">
    <source>
        <dbReference type="Proteomes" id="UP000265520"/>
    </source>
</evidence>
<organism evidence="1 2">
    <name type="scientific">Trifolium medium</name>
    <dbReference type="NCBI Taxonomy" id="97028"/>
    <lineage>
        <taxon>Eukaryota</taxon>
        <taxon>Viridiplantae</taxon>
        <taxon>Streptophyta</taxon>
        <taxon>Embryophyta</taxon>
        <taxon>Tracheophyta</taxon>
        <taxon>Spermatophyta</taxon>
        <taxon>Magnoliopsida</taxon>
        <taxon>eudicotyledons</taxon>
        <taxon>Gunneridae</taxon>
        <taxon>Pentapetalae</taxon>
        <taxon>rosids</taxon>
        <taxon>fabids</taxon>
        <taxon>Fabales</taxon>
        <taxon>Fabaceae</taxon>
        <taxon>Papilionoideae</taxon>
        <taxon>50 kb inversion clade</taxon>
        <taxon>NPAAA clade</taxon>
        <taxon>Hologalegina</taxon>
        <taxon>IRL clade</taxon>
        <taxon>Trifolieae</taxon>
        <taxon>Trifolium</taxon>
    </lineage>
</organism>
<name>A0A392S2N3_9FABA</name>
<sequence length="45" mass="5048">MCMCLAQQAVFQLICAPRAHEPEAATKDEAEVEDQILDFHNPFEG</sequence>
<dbReference type="EMBL" id="LXQA010310943">
    <property type="protein sequence ID" value="MCI42939.1"/>
    <property type="molecule type" value="Genomic_DNA"/>
</dbReference>
<dbReference type="AlphaFoldDB" id="A0A392S2N3"/>
<accession>A0A392S2N3</accession>
<comment type="caution">
    <text evidence="1">The sequence shown here is derived from an EMBL/GenBank/DDBJ whole genome shotgun (WGS) entry which is preliminary data.</text>
</comment>
<reference evidence="1 2" key="1">
    <citation type="journal article" date="2018" name="Front. Plant Sci.">
        <title>Red Clover (Trifolium pratense) and Zigzag Clover (T. medium) - A Picture of Genomic Similarities and Differences.</title>
        <authorList>
            <person name="Dluhosova J."/>
            <person name="Istvanek J."/>
            <person name="Nedelnik J."/>
            <person name="Repkova J."/>
        </authorList>
    </citation>
    <scope>NUCLEOTIDE SEQUENCE [LARGE SCALE GENOMIC DNA]</scope>
    <source>
        <strain evidence="2">cv. 10/8</strain>
        <tissue evidence="1">Leaf</tissue>
    </source>
</reference>
<keyword evidence="2" id="KW-1185">Reference proteome</keyword>
<evidence type="ECO:0000313" key="1">
    <source>
        <dbReference type="EMBL" id="MCI42939.1"/>
    </source>
</evidence>
<protein>
    <submittedName>
        <fullName evidence="1">Uncharacterized protein</fullName>
    </submittedName>
</protein>
<dbReference type="Proteomes" id="UP000265520">
    <property type="component" value="Unassembled WGS sequence"/>
</dbReference>